<dbReference type="Proteomes" id="UP000507470">
    <property type="component" value="Unassembled WGS sequence"/>
</dbReference>
<proteinExistence type="inferred from homology"/>
<keyword evidence="4" id="KW-1185">Reference proteome</keyword>
<dbReference type="EMBL" id="CACVKT020000765">
    <property type="protein sequence ID" value="CAC5362823.1"/>
    <property type="molecule type" value="Genomic_DNA"/>
</dbReference>
<dbReference type="Pfam" id="PF20266">
    <property type="entry name" value="Mab-21_C"/>
    <property type="match status" value="1"/>
</dbReference>
<dbReference type="InterPro" id="IPR046906">
    <property type="entry name" value="Mab-21_HhH/H2TH-like"/>
</dbReference>
<gene>
    <name evidence="3" type="ORF">MCOR_4454</name>
</gene>
<dbReference type="PANTHER" id="PTHR10656">
    <property type="entry name" value="CELL FATE DETERMINING PROTEIN MAB21-RELATED"/>
    <property type="match status" value="1"/>
</dbReference>
<dbReference type="PANTHER" id="PTHR10656:SF42">
    <property type="entry name" value="CYCLIC GMP-AMP SYNTHASE-LIKE PROTEIN-RELATED"/>
    <property type="match status" value="1"/>
</dbReference>
<evidence type="ECO:0000259" key="2">
    <source>
        <dbReference type="Pfam" id="PF20266"/>
    </source>
</evidence>
<sequence length="691" mass="81492">MDDISILYQRVLKKDHQKKGNELNQLNVKHTEKDLSYTNEAEQTSVFDNCKSQENQCKHEIASHIQMISWKSNLLSNVKVNKVNEKVLTKMAGPCNDRVPIVGEFGPILAVHSNMYIEKRRDHIRNVAKQINKANRPYVSYMKKTKTHTRPQWPFQPWISCTWGNELNPDVFLSLFDPFVDPHTESKRLPRENLLQSTLKVDQSKINYQFIDSVCKENMKSSQEEHDQEYVKVVNDMKGMLKTVYGILAEKHKVFHHYNIIGMGSMAEGTKIGNPDEFDFMIELPCLNEALEVLEPPIYDSLQSDEKKPLGIKKRKLFDDFEDIDQGEEKDQHFLKRVWNAIQMETANILETNAVPGWKWLDTVPIFMTGLAQTHTLLFSGEKWNQMVVHVDLCLCFKPQNFNNPMNVNQEILDKTRPGITTPREKAKERYDYLILRSDGEARWTRAVREKEIWYRYSSSNGRKVVYRCLKYAVSTCIPRKYNEALFRTEPLVPSYWIKTIVYFMMTYFWEDTFWTEDKITTRFSECFLMLIKCLTEKNLSSYFIPHNVLSKFFPTFVKSSDLEEEYKNILEQLKVLNEAIFFQPVEFKDKNVFQLLWKKAEEMSKIETENGRFKSVIELCYFYAYNDFSDENFKALCSFIELFMPESVQIHGRGSEFQLTYRETNVDLNSKISEYYGDDTEYFEKRDCKT</sequence>
<comment type="similarity">
    <text evidence="1">Belongs to the mab-21 family.</text>
</comment>
<name>A0A6J8AA20_MYTCO</name>
<dbReference type="Gene3D" id="3.30.460.90">
    <property type="match status" value="1"/>
</dbReference>
<evidence type="ECO:0000313" key="3">
    <source>
        <dbReference type="EMBL" id="CAC5362823.1"/>
    </source>
</evidence>
<accession>A0A6J8AA20</accession>
<evidence type="ECO:0000313" key="4">
    <source>
        <dbReference type="Proteomes" id="UP000507470"/>
    </source>
</evidence>
<dbReference type="OrthoDB" id="6064576at2759"/>
<dbReference type="Gene3D" id="1.10.1410.40">
    <property type="match status" value="1"/>
</dbReference>
<protein>
    <recommendedName>
        <fullName evidence="2">Mab-21-like HhH/H2TH-like domain-containing protein</fullName>
    </recommendedName>
</protein>
<evidence type="ECO:0000256" key="1">
    <source>
        <dbReference type="ARBA" id="ARBA00008307"/>
    </source>
</evidence>
<dbReference type="AlphaFoldDB" id="A0A6J8AA20"/>
<feature type="domain" description="Mab-21-like HhH/H2TH-like" evidence="2">
    <location>
        <begin position="463"/>
        <end position="550"/>
    </location>
</feature>
<organism evidence="3 4">
    <name type="scientific">Mytilus coruscus</name>
    <name type="common">Sea mussel</name>
    <dbReference type="NCBI Taxonomy" id="42192"/>
    <lineage>
        <taxon>Eukaryota</taxon>
        <taxon>Metazoa</taxon>
        <taxon>Spiralia</taxon>
        <taxon>Lophotrochozoa</taxon>
        <taxon>Mollusca</taxon>
        <taxon>Bivalvia</taxon>
        <taxon>Autobranchia</taxon>
        <taxon>Pteriomorphia</taxon>
        <taxon>Mytilida</taxon>
        <taxon>Mytiloidea</taxon>
        <taxon>Mytilidae</taxon>
        <taxon>Mytilinae</taxon>
        <taxon>Mytilus</taxon>
    </lineage>
</organism>
<reference evidence="3 4" key="1">
    <citation type="submission" date="2020-06" db="EMBL/GenBank/DDBJ databases">
        <authorList>
            <person name="Li R."/>
            <person name="Bekaert M."/>
        </authorList>
    </citation>
    <scope>NUCLEOTIDE SEQUENCE [LARGE SCALE GENOMIC DNA]</scope>
    <source>
        <strain evidence="4">wild</strain>
    </source>
</reference>